<name>A0A9X3IR33_9GAMM</name>
<evidence type="ECO:0000256" key="6">
    <source>
        <dbReference type="PIRSR" id="PIRSR608901-1"/>
    </source>
</evidence>
<reference evidence="9" key="1">
    <citation type="submission" date="2022-11" db="EMBL/GenBank/DDBJ databases">
        <title>Parathalassolutuus dongxingensis gen. nov., sp. nov., a novel member of family Oceanospirillaceae isolated from a coastal shrimp pond in Guangxi, China.</title>
        <authorList>
            <person name="Chen H."/>
        </authorList>
    </citation>
    <scope>NUCLEOTIDE SEQUENCE</scope>
    <source>
        <strain evidence="9">G-43</strain>
    </source>
</reference>
<dbReference type="Pfam" id="PF05875">
    <property type="entry name" value="Ceramidase"/>
    <property type="match status" value="1"/>
</dbReference>
<dbReference type="RefSeq" id="WP_283173024.1">
    <property type="nucleotide sequence ID" value="NZ_JAPNOA010000019.1"/>
</dbReference>
<feature type="transmembrane region" description="Helical" evidence="8">
    <location>
        <begin position="155"/>
        <end position="173"/>
    </location>
</feature>
<protein>
    <submittedName>
        <fullName evidence="9">Ceramidase domain-containing protein</fullName>
    </submittedName>
</protein>
<dbReference type="GO" id="GO:0006672">
    <property type="term" value="P:ceramide metabolic process"/>
    <property type="evidence" value="ECO:0007669"/>
    <property type="project" value="InterPro"/>
</dbReference>
<evidence type="ECO:0000313" key="10">
    <source>
        <dbReference type="Proteomes" id="UP001150830"/>
    </source>
</evidence>
<feature type="transmembrane region" description="Helical" evidence="8">
    <location>
        <begin position="49"/>
        <end position="67"/>
    </location>
</feature>
<comment type="subcellular location">
    <subcellularLocation>
        <location evidence="1">Membrane</location>
        <topology evidence="1">Multi-pass membrane protein</topology>
    </subcellularLocation>
</comment>
<evidence type="ECO:0000256" key="1">
    <source>
        <dbReference type="ARBA" id="ARBA00004141"/>
    </source>
</evidence>
<feature type="binding site" evidence="7">
    <location>
        <position position="190"/>
    </location>
    <ligand>
        <name>Zn(2+)</name>
        <dbReference type="ChEBI" id="CHEBI:29105"/>
        <note>catalytic</note>
    </ligand>
</feature>
<organism evidence="9 10">
    <name type="scientific">Parathalassolituus penaei</name>
    <dbReference type="NCBI Taxonomy" id="2997323"/>
    <lineage>
        <taxon>Bacteria</taxon>
        <taxon>Pseudomonadati</taxon>
        <taxon>Pseudomonadota</taxon>
        <taxon>Gammaproteobacteria</taxon>
        <taxon>Oceanospirillales</taxon>
        <taxon>Oceanospirillaceae</taxon>
        <taxon>Parathalassolituus</taxon>
    </lineage>
</organism>
<feature type="binding site" evidence="7">
    <location>
        <position position="186"/>
    </location>
    <ligand>
        <name>Zn(2+)</name>
        <dbReference type="ChEBI" id="CHEBI:29105"/>
        <note>catalytic</note>
    </ligand>
</feature>
<feature type="binding site" evidence="7">
    <location>
        <position position="67"/>
    </location>
    <ligand>
        <name>Zn(2+)</name>
        <dbReference type="ChEBI" id="CHEBI:29105"/>
        <note>catalytic</note>
    </ligand>
</feature>
<keyword evidence="2 8" id="KW-0812">Transmembrane</keyword>
<accession>A0A9X3IR33</accession>
<keyword evidence="6" id="KW-0479">Metal-binding</keyword>
<feature type="binding site" evidence="6">
    <location>
        <position position="16"/>
    </location>
    <ligand>
        <name>Ca(2+)</name>
        <dbReference type="ChEBI" id="CHEBI:29108"/>
    </ligand>
</feature>
<keyword evidence="4 8" id="KW-1133">Transmembrane helix</keyword>
<evidence type="ECO:0000313" key="9">
    <source>
        <dbReference type="EMBL" id="MCY0964807.1"/>
    </source>
</evidence>
<sequence length="212" mass="24013">MLDEYCERLGPGLWAEPVNALTNLVFILAALLLWRLLQQQYPQRRPLSLRWLIVLVASIGVGSGLYHTFATPWAMWMDVIPILIFQISLLWTYLRRLAGLGALVSSGLMMLFMAANYASGLVPDWLNGSMMYAPAIASVLLLGLDHARRQSCERWLLLGAFAVFCVSLFFRTLDNQWCEIWPLGTHFVWHVLNGLVLYLATRALITVRGAFQ</sequence>
<evidence type="ECO:0000256" key="5">
    <source>
        <dbReference type="ARBA" id="ARBA00023136"/>
    </source>
</evidence>
<dbReference type="InterPro" id="IPR008901">
    <property type="entry name" value="ACER"/>
</dbReference>
<dbReference type="AlphaFoldDB" id="A0A9X3IR33"/>
<keyword evidence="6" id="KW-0106">Calcium</keyword>
<evidence type="ECO:0000256" key="4">
    <source>
        <dbReference type="ARBA" id="ARBA00022989"/>
    </source>
</evidence>
<dbReference type="EMBL" id="JAPNOA010000019">
    <property type="protein sequence ID" value="MCY0964807.1"/>
    <property type="molecule type" value="Genomic_DNA"/>
</dbReference>
<gene>
    <name evidence="9" type="ORF">OUO13_06385</name>
</gene>
<comment type="cofactor">
    <cofactor evidence="7">
        <name>Zn(2+)</name>
        <dbReference type="ChEBI" id="CHEBI:29105"/>
    </cofactor>
</comment>
<evidence type="ECO:0000256" key="7">
    <source>
        <dbReference type="PIRSR" id="PIRSR608901-2"/>
    </source>
</evidence>
<proteinExistence type="predicted"/>
<keyword evidence="7" id="KW-0862">Zinc</keyword>
<evidence type="ECO:0000256" key="2">
    <source>
        <dbReference type="ARBA" id="ARBA00022692"/>
    </source>
</evidence>
<dbReference type="GO" id="GO:0016811">
    <property type="term" value="F:hydrolase activity, acting on carbon-nitrogen (but not peptide) bonds, in linear amides"/>
    <property type="evidence" value="ECO:0007669"/>
    <property type="project" value="InterPro"/>
</dbReference>
<evidence type="ECO:0000256" key="8">
    <source>
        <dbReference type="SAM" id="Phobius"/>
    </source>
</evidence>
<comment type="caution">
    <text evidence="9">The sequence shown here is derived from an EMBL/GenBank/DDBJ whole genome shotgun (WGS) entry which is preliminary data.</text>
</comment>
<feature type="transmembrane region" description="Helical" evidence="8">
    <location>
        <begin position="20"/>
        <end position="37"/>
    </location>
</feature>
<evidence type="ECO:0000256" key="3">
    <source>
        <dbReference type="ARBA" id="ARBA00022801"/>
    </source>
</evidence>
<dbReference type="Proteomes" id="UP001150830">
    <property type="component" value="Unassembled WGS sequence"/>
</dbReference>
<dbReference type="GO" id="GO:0016020">
    <property type="term" value="C:membrane"/>
    <property type="evidence" value="ECO:0007669"/>
    <property type="project" value="UniProtKB-SubCell"/>
</dbReference>
<feature type="transmembrane region" description="Helical" evidence="8">
    <location>
        <begin position="125"/>
        <end position="143"/>
    </location>
</feature>
<feature type="transmembrane region" description="Helical" evidence="8">
    <location>
        <begin position="100"/>
        <end position="119"/>
    </location>
</feature>
<keyword evidence="5 8" id="KW-0472">Membrane</keyword>
<feature type="transmembrane region" description="Helical" evidence="8">
    <location>
        <begin position="73"/>
        <end position="93"/>
    </location>
</feature>
<keyword evidence="3" id="KW-0378">Hydrolase</keyword>
<dbReference type="GO" id="GO:0046872">
    <property type="term" value="F:metal ion binding"/>
    <property type="evidence" value="ECO:0007669"/>
    <property type="project" value="UniProtKB-KW"/>
</dbReference>
<feature type="transmembrane region" description="Helical" evidence="8">
    <location>
        <begin position="185"/>
        <end position="205"/>
    </location>
</feature>
<keyword evidence="10" id="KW-1185">Reference proteome</keyword>